<accession>A0A2W2BIM6</accession>
<dbReference type="Gene3D" id="3.40.50.1010">
    <property type="entry name" value="5'-nuclease"/>
    <property type="match status" value="1"/>
</dbReference>
<keyword evidence="4 6" id="KW-0378">Hydrolase</keyword>
<evidence type="ECO:0000256" key="3">
    <source>
        <dbReference type="ARBA" id="ARBA00022723"/>
    </source>
</evidence>
<evidence type="ECO:0000256" key="2">
    <source>
        <dbReference type="ARBA" id="ARBA00022722"/>
    </source>
</evidence>
<comment type="caution">
    <text evidence="8">The sequence shown here is derived from an EMBL/GenBank/DDBJ whole genome shotgun (WGS) entry which is preliminary data.</text>
</comment>
<evidence type="ECO:0000259" key="7">
    <source>
        <dbReference type="Pfam" id="PF01850"/>
    </source>
</evidence>
<dbReference type="NCBIfam" id="TIGR00028">
    <property type="entry name" value="Mtu_PIN_fam"/>
    <property type="match status" value="1"/>
</dbReference>
<dbReference type="GO" id="GO:0004540">
    <property type="term" value="F:RNA nuclease activity"/>
    <property type="evidence" value="ECO:0007669"/>
    <property type="project" value="InterPro"/>
</dbReference>
<gene>
    <name evidence="6" type="primary">vapC</name>
    <name evidence="8" type="ORF">C1I92_05870</name>
</gene>
<dbReference type="InterPro" id="IPR006226">
    <property type="entry name" value="Mtu_PIN"/>
</dbReference>
<comment type="function">
    <text evidence="6">Toxic component of a toxin-antitoxin (TA) system. An RNase.</text>
</comment>
<evidence type="ECO:0000313" key="9">
    <source>
        <dbReference type="Proteomes" id="UP000248764"/>
    </source>
</evidence>
<evidence type="ECO:0000256" key="5">
    <source>
        <dbReference type="ARBA" id="ARBA00022842"/>
    </source>
</evidence>
<feature type="domain" description="PIN" evidence="7">
    <location>
        <begin position="2"/>
        <end position="134"/>
    </location>
</feature>
<dbReference type="Proteomes" id="UP000248764">
    <property type="component" value="Unassembled WGS sequence"/>
</dbReference>
<dbReference type="InterPro" id="IPR022907">
    <property type="entry name" value="VapC_family"/>
</dbReference>
<name>A0A2W2BIM6_9ACTN</name>
<proteinExistence type="inferred from homology"/>
<organism evidence="8 9">
    <name type="scientific">Jiangella anatolica</name>
    <dbReference type="NCBI Taxonomy" id="2670374"/>
    <lineage>
        <taxon>Bacteria</taxon>
        <taxon>Bacillati</taxon>
        <taxon>Actinomycetota</taxon>
        <taxon>Actinomycetes</taxon>
        <taxon>Jiangellales</taxon>
        <taxon>Jiangellaceae</taxon>
        <taxon>Jiangella</taxon>
    </lineage>
</organism>
<dbReference type="SUPFAM" id="SSF88723">
    <property type="entry name" value="PIN domain-like"/>
    <property type="match status" value="1"/>
</dbReference>
<dbReference type="InterPro" id="IPR029060">
    <property type="entry name" value="PIN-like_dom_sf"/>
</dbReference>
<dbReference type="AlphaFoldDB" id="A0A2W2BIM6"/>
<keyword evidence="1 6" id="KW-1277">Toxin-antitoxin system</keyword>
<dbReference type="EMBL" id="POTW01000010">
    <property type="protein sequence ID" value="PZF85110.1"/>
    <property type="molecule type" value="Genomic_DNA"/>
</dbReference>
<keyword evidence="9" id="KW-1185">Reference proteome</keyword>
<feature type="binding site" evidence="6">
    <location>
        <position position="108"/>
    </location>
    <ligand>
        <name>Mg(2+)</name>
        <dbReference type="ChEBI" id="CHEBI:18420"/>
    </ligand>
</feature>
<comment type="cofactor">
    <cofactor evidence="6">
        <name>Mg(2+)</name>
        <dbReference type="ChEBI" id="CHEBI:18420"/>
    </cofactor>
</comment>
<reference evidence="8 9" key="1">
    <citation type="submission" date="2018-01" db="EMBL/GenBank/DDBJ databases">
        <title>Draft genome sequence of Jiangella sp. GTF31.</title>
        <authorList>
            <person name="Sahin N."/>
            <person name="Ay H."/>
            <person name="Saygin H."/>
        </authorList>
    </citation>
    <scope>NUCLEOTIDE SEQUENCE [LARGE SCALE GENOMIC DNA]</scope>
    <source>
        <strain evidence="8 9">GTF31</strain>
    </source>
</reference>
<dbReference type="EC" id="3.1.-.-" evidence="6"/>
<comment type="similarity">
    <text evidence="6">Belongs to the PINc/VapC protein family.</text>
</comment>
<evidence type="ECO:0000256" key="6">
    <source>
        <dbReference type="HAMAP-Rule" id="MF_00265"/>
    </source>
</evidence>
<dbReference type="Pfam" id="PF01850">
    <property type="entry name" value="PIN"/>
    <property type="match status" value="1"/>
</dbReference>
<dbReference type="RefSeq" id="WP_111253736.1">
    <property type="nucleotide sequence ID" value="NZ_POTW01000010.1"/>
</dbReference>
<keyword evidence="2 6" id="KW-0540">Nuclease</keyword>
<dbReference type="GO" id="GO:0016788">
    <property type="term" value="F:hydrolase activity, acting on ester bonds"/>
    <property type="evidence" value="ECO:0007669"/>
    <property type="project" value="InterPro"/>
</dbReference>
<dbReference type="GO" id="GO:0090729">
    <property type="term" value="F:toxin activity"/>
    <property type="evidence" value="ECO:0007669"/>
    <property type="project" value="UniProtKB-KW"/>
</dbReference>
<dbReference type="GO" id="GO:0045926">
    <property type="term" value="P:negative regulation of growth"/>
    <property type="evidence" value="ECO:0007669"/>
    <property type="project" value="UniProtKB-ARBA"/>
</dbReference>
<keyword evidence="3 6" id="KW-0479">Metal-binding</keyword>
<evidence type="ECO:0000256" key="4">
    <source>
        <dbReference type="ARBA" id="ARBA00022801"/>
    </source>
</evidence>
<protein>
    <recommendedName>
        <fullName evidence="6">Ribonuclease VapC</fullName>
        <shortName evidence="6">RNase VapC</shortName>
        <ecNumber evidence="6">3.1.-.-</ecNumber>
    </recommendedName>
    <alternativeName>
        <fullName evidence="6">Toxin VapC</fullName>
    </alternativeName>
</protein>
<dbReference type="CDD" id="cd18678">
    <property type="entry name" value="PIN_MtVapC25_VapC33-like"/>
    <property type="match status" value="1"/>
</dbReference>
<dbReference type="InterPro" id="IPR002716">
    <property type="entry name" value="PIN_dom"/>
</dbReference>
<keyword evidence="6" id="KW-0800">Toxin</keyword>
<sequence length="142" mass="15560">MILCDVNVLVYAFEPTSPRHDEYRSWLQETLSSVEPYGVSELVLSGFLRVVTHPKIFDPPSPTPAAVAFAQAVRSAANAVTIQPGTRHWAIFTGLLDETAAAGNAVPDAYLAALAIESGSEWITTDRGFARYPHLRWRHPLG</sequence>
<keyword evidence="5 6" id="KW-0460">Magnesium</keyword>
<feature type="binding site" evidence="6">
    <location>
        <position position="5"/>
    </location>
    <ligand>
        <name>Mg(2+)</name>
        <dbReference type="ChEBI" id="CHEBI:18420"/>
    </ligand>
</feature>
<dbReference type="GO" id="GO:0000287">
    <property type="term" value="F:magnesium ion binding"/>
    <property type="evidence" value="ECO:0007669"/>
    <property type="project" value="UniProtKB-UniRule"/>
</dbReference>
<evidence type="ECO:0000313" key="8">
    <source>
        <dbReference type="EMBL" id="PZF85110.1"/>
    </source>
</evidence>
<dbReference type="HAMAP" id="MF_00265">
    <property type="entry name" value="VapC_Nob1"/>
    <property type="match status" value="1"/>
</dbReference>
<evidence type="ECO:0000256" key="1">
    <source>
        <dbReference type="ARBA" id="ARBA00022649"/>
    </source>
</evidence>